<dbReference type="AlphaFoldDB" id="A0A0S4KIU4"/>
<gene>
    <name evidence="2" type="ORF">BSAL_88740</name>
</gene>
<evidence type="ECO:0000313" key="2">
    <source>
        <dbReference type="EMBL" id="CUI14457.1"/>
    </source>
</evidence>
<dbReference type="InterPro" id="IPR010490">
    <property type="entry name" value="COG6"/>
</dbReference>
<name>A0A0S4KIU4_BODSA</name>
<evidence type="ECO:0000259" key="1">
    <source>
        <dbReference type="Pfam" id="PF20653"/>
    </source>
</evidence>
<organism evidence="2 3">
    <name type="scientific">Bodo saltans</name>
    <name type="common">Flagellated protozoan</name>
    <dbReference type="NCBI Taxonomy" id="75058"/>
    <lineage>
        <taxon>Eukaryota</taxon>
        <taxon>Discoba</taxon>
        <taxon>Euglenozoa</taxon>
        <taxon>Kinetoplastea</taxon>
        <taxon>Metakinetoplastina</taxon>
        <taxon>Eubodonida</taxon>
        <taxon>Bodonidae</taxon>
        <taxon>Bodo</taxon>
    </lineage>
</organism>
<reference evidence="3" key="1">
    <citation type="submission" date="2015-09" db="EMBL/GenBank/DDBJ databases">
        <authorList>
            <consortium name="Pathogen Informatics"/>
        </authorList>
    </citation>
    <scope>NUCLEOTIDE SEQUENCE [LARGE SCALE GENOMIC DNA]</scope>
    <source>
        <strain evidence="3">Lake Konstanz</strain>
    </source>
</reference>
<keyword evidence="3" id="KW-1185">Reference proteome</keyword>
<dbReference type="OrthoDB" id="272987at2759"/>
<dbReference type="Pfam" id="PF20653">
    <property type="entry name" value="COG6_C"/>
    <property type="match status" value="1"/>
</dbReference>
<dbReference type="EMBL" id="CYKH01001118">
    <property type="protein sequence ID" value="CUI14457.1"/>
    <property type="molecule type" value="Genomic_DNA"/>
</dbReference>
<accession>A0A0S4KIU4</accession>
<proteinExistence type="predicted"/>
<dbReference type="GO" id="GO:0017119">
    <property type="term" value="C:Golgi transport complex"/>
    <property type="evidence" value="ECO:0007669"/>
    <property type="project" value="InterPro"/>
</dbReference>
<evidence type="ECO:0000313" key="3">
    <source>
        <dbReference type="Proteomes" id="UP000051952"/>
    </source>
</evidence>
<sequence>IEVLCKHIKTRLESTLDQRKVLSSGGPQALNSAIVTYFQLDGIFGYFSNKTNDILGASASLSVLIAHGKLEVLRTFFDLLKQTTQRLSHVRVRDVGVPAEAQELLRVDKSMMDYMDLSLVVHSDREGEFAPILGAVVDPIIAMLNSQQQTELDDARRLVLKINVLSSVQVCLTGYSFTSQRSKVIGDMVNLDTTSFVDFSTSKILASFGFDQLHLSVDPAAALQTLQQFYSYTATAGALPIAHIEAFQSVRLRESIASRITENVCSVYDQRFHATPAVSNVDRSAFEPRKLRVMLDASSSASS</sequence>
<protein>
    <recommendedName>
        <fullName evidence="1">Conserved Oligomeric Golgi complex subunit 6 C-terminal domain-containing protein</fullName>
    </recommendedName>
</protein>
<feature type="non-terminal residue" evidence="2">
    <location>
        <position position="1"/>
    </location>
</feature>
<dbReference type="InterPro" id="IPR048369">
    <property type="entry name" value="COG6_C"/>
</dbReference>
<dbReference type="PANTHER" id="PTHR21506">
    <property type="entry name" value="COMPONENT OF OLIGOMERIC GOLGI COMPLEX 6"/>
    <property type="match status" value="1"/>
</dbReference>
<dbReference type="GO" id="GO:0006891">
    <property type="term" value="P:intra-Golgi vesicle-mediated transport"/>
    <property type="evidence" value="ECO:0007669"/>
    <property type="project" value="InterPro"/>
</dbReference>
<dbReference type="VEuPathDB" id="TriTrypDB:BSAL_88740"/>
<feature type="domain" description="Conserved Oligomeric Golgi complex subunit 6 C-terminal" evidence="1">
    <location>
        <begin position="2"/>
        <end position="270"/>
    </location>
</feature>
<dbReference type="PANTHER" id="PTHR21506:SF0">
    <property type="entry name" value="CONSERVED OLIGOMERIC GOLGI COMPLEX SUBUNIT 6"/>
    <property type="match status" value="1"/>
</dbReference>
<dbReference type="Proteomes" id="UP000051952">
    <property type="component" value="Unassembled WGS sequence"/>
</dbReference>